<sequence>MLRTLTLLVLAAAGVGTAHAESSVCTPITSLPAVITSQGVYCLAVDANITLFQGTGLRIAAGNVTVDCNGHRITGPGAANGIEATDVANATVRNCDIRGFQTGILLGGKGTSSPRVENNTIQASTLRGIHVEGTGALIRGNRVFDTGGFQSSGTAGISVTGDEVRVEGNQVAGVHSASYSAVGISISGIYSTVTDNAISDLVSGDQSPVVVGIGVYGDGWYWAVQGSVQGNSIMAGAAATPANGFPVVAGRIGTRPYSAVVCKDNVMMGFSVPNGGTALGKCKDGGGNLAN</sequence>
<name>A0A975ARF9_9GAMM</name>
<dbReference type="RefSeq" id="WP_200610930.1">
    <property type="nucleotide sequence ID" value="NZ_CP071518.1"/>
</dbReference>
<dbReference type="Pfam" id="PF13229">
    <property type="entry name" value="Beta_helix"/>
    <property type="match status" value="1"/>
</dbReference>
<evidence type="ECO:0000313" key="4">
    <source>
        <dbReference type="Proteomes" id="UP000639274"/>
    </source>
</evidence>
<protein>
    <submittedName>
        <fullName evidence="3">Right-handed parallel beta-helix repeat-containing protein</fullName>
    </submittedName>
</protein>
<dbReference type="InterPro" id="IPR006626">
    <property type="entry name" value="PbH1"/>
</dbReference>
<evidence type="ECO:0000256" key="1">
    <source>
        <dbReference type="SAM" id="SignalP"/>
    </source>
</evidence>
<keyword evidence="1" id="KW-0732">Signal</keyword>
<keyword evidence="4" id="KW-1185">Reference proteome</keyword>
<feature type="chain" id="PRO_5037491683" evidence="1">
    <location>
        <begin position="21"/>
        <end position="291"/>
    </location>
</feature>
<feature type="signal peptide" evidence="1">
    <location>
        <begin position="1"/>
        <end position="20"/>
    </location>
</feature>
<dbReference type="InterPro" id="IPR011050">
    <property type="entry name" value="Pectin_lyase_fold/virulence"/>
</dbReference>
<evidence type="ECO:0000313" key="3">
    <source>
        <dbReference type="EMBL" id="QSX76915.1"/>
    </source>
</evidence>
<feature type="domain" description="Right handed beta helix" evidence="2">
    <location>
        <begin position="42"/>
        <end position="186"/>
    </location>
</feature>
<dbReference type="Gene3D" id="2.160.20.10">
    <property type="entry name" value="Single-stranded right-handed beta-helix, Pectin lyase-like"/>
    <property type="match status" value="1"/>
</dbReference>
<dbReference type="Proteomes" id="UP000639274">
    <property type="component" value="Chromosome"/>
</dbReference>
<dbReference type="KEGG" id="lsf:I8J32_008745"/>
<gene>
    <name evidence="3" type="ORF">I8J32_008745</name>
</gene>
<dbReference type="AlphaFoldDB" id="A0A975ARF9"/>
<reference evidence="3 4" key="1">
    <citation type="submission" date="2021-03" db="EMBL/GenBank/DDBJ databases">
        <title>Lysobacter sp. nov. isolated from soil of gangwondo yeongwol, south Korea.</title>
        <authorList>
            <person name="Kim K.R."/>
            <person name="Kim K.H."/>
            <person name="Jeon C.O."/>
        </authorList>
    </citation>
    <scope>NUCLEOTIDE SEQUENCE [LARGE SCALE GENOMIC DNA]</scope>
    <source>
        <strain evidence="3 4">R19</strain>
    </source>
</reference>
<dbReference type="SUPFAM" id="SSF51126">
    <property type="entry name" value="Pectin lyase-like"/>
    <property type="match status" value="1"/>
</dbReference>
<accession>A0A975ARF9</accession>
<dbReference type="InterPro" id="IPR039448">
    <property type="entry name" value="Beta_helix"/>
</dbReference>
<proteinExistence type="predicted"/>
<dbReference type="InterPro" id="IPR012334">
    <property type="entry name" value="Pectin_lyas_fold"/>
</dbReference>
<evidence type="ECO:0000259" key="2">
    <source>
        <dbReference type="Pfam" id="PF13229"/>
    </source>
</evidence>
<organism evidence="3 4">
    <name type="scientific">Agrilutibacter solisilvae</name>
    <dbReference type="NCBI Taxonomy" id="2763317"/>
    <lineage>
        <taxon>Bacteria</taxon>
        <taxon>Pseudomonadati</taxon>
        <taxon>Pseudomonadota</taxon>
        <taxon>Gammaproteobacteria</taxon>
        <taxon>Lysobacterales</taxon>
        <taxon>Lysobacteraceae</taxon>
        <taxon>Agrilutibacter</taxon>
    </lineage>
</organism>
<dbReference type="EMBL" id="CP071518">
    <property type="protein sequence ID" value="QSX76915.1"/>
    <property type="molecule type" value="Genomic_DNA"/>
</dbReference>
<dbReference type="SMART" id="SM00710">
    <property type="entry name" value="PbH1"/>
    <property type="match status" value="4"/>
</dbReference>